<dbReference type="SUPFAM" id="SSF46785">
    <property type="entry name" value="Winged helix' DNA-binding domain"/>
    <property type="match status" value="1"/>
</dbReference>
<sequence>MDEDTDIDTVASLLGDDCARTILEATAAEALSAEELAERCSVSGPTVYRRLETLREQDLVAEQTRAGEDGHHYKVYTATLDRAVVDLTDEGFEIRLSRRGRMADRFTEFVEDLR</sequence>
<evidence type="ECO:0000313" key="1">
    <source>
        <dbReference type="EMBL" id="QLH82708.1"/>
    </source>
</evidence>
<protein>
    <submittedName>
        <fullName evidence="1">Helix-turn-helix transcriptional regulator</fullName>
    </submittedName>
</protein>
<dbReference type="EMBL" id="CP058909">
    <property type="protein sequence ID" value="QLH82708.1"/>
    <property type="molecule type" value="Genomic_DNA"/>
</dbReference>
<dbReference type="InterPro" id="IPR036390">
    <property type="entry name" value="WH_DNA-bd_sf"/>
</dbReference>
<dbReference type="InterPro" id="IPR011991">
    <property type="entry name" value="ArsR-like_HTH"/>
</dbReference>
<dbReference type="InterPro" id="IPR036388">
    <property type="entry name" value="WH-like_DNA-bd_sf"/>
</dbReference>
<gene>
    <name evidence="1" type="ORF">HZS54_14230</name>
</gene>
<reference evidence="1 2" key="1">
    <citation type="submission" date="2020-07" db="EMBL/GenBank/DDBJ databases">
        <title>Halosimplex litoreum sp. nov. and Halosimplex rubrum sp. nov., isolated from different salt environments.</title>
        <authorList>
            <person name="Cui H."/>
        </authorList>
    </citation>
    <scope>NUCLEOTIDE SEQUENCE [LARGE SCALE GENOMIC DNA]</scope>
    <source>
        <strain evidence="1 2">R2</strain>
    </source>
</reference>
<dbReference type="RefSeq" id="WP_179917778.1">
    <property type="nucleotide sequence ID" value="NZ_CP058909.1"/>
</dbReference>
<dbReference type="AlphaFoldDB" id="A0A7D5T5W5"/>
<dbReference type="Proteomes" id="UP000509346">
    <property type="component" value="Chromosome"/>
</dbReference>
<dbReference type="Pfam" id="PF12840">
    <property type="entry name" value="HTH_20"/>
    <property type="match status" value="1"/>
</dbReference>
<evidence type="ECO:0000313" key="2">
    <source>
        <dbReference type="Proteomes" id="UP000509346"/>
    </source>
</evidence>
<dbReference type="CDD" id="cd00090">
    <property type="entry name" value="HTH_ARSR"/>
    <property type="match status" value="1"/>
</dbReference>
<name>A0A7D5T5W5_9EURY</name>
<dbReference type="KEGG" id="hpel:HZS54_14230"/>
<proteinExistence type="predicted"/>
<accession>A0A7D5T5W5</accession>
<organism evidence="1 2">
    <name type="scientific">Halosimplex pelagicum</name>
    <dbReference type="NCBI Taxonomy" id="869886"/>
    <lineage>
        <taxon>Archaea</taxon>
        <taxon>Methanobacteriati</taxon>
        <taxon>Methanobacteriota</taxon>
        <taxon>Stenosarchaea group</taxon>
        <taxon>Halobacteria</taxon>
        <taxon>Halobacteriales</taxon>
        <taxon>Haloarculaceae</taxon>
        <taxon>Halosimplex</taxon>
    </lineage>
</organism>
<dbReference type="GeneID" id="56083769"/>
<dbReference type="OrthoDB" id="290446at2157"/>
<keyword evidence="2" id="KW-1185">Reference proteome</keyword>
<dbReference type="Gene3D" id="1.10.10.10">
    <property type="entry name" value="Winged helix-like DNA-binding domain superfamily/Winged helix DNA-binding domain"/>
    <property type="match status" value="1"/>
</dbReference>